<accession>A0A1A9VHZ7</accession>
<dbReference type="VEuPathDB" id="VectorBase:GAUT038062"/>
<proteinExistence type="predicted"/>
<dbReference type="AlphaFoldDB" id="A0A1A9VHZ7"/>
<evidence type="ECO:0000313" key="1">
    <source>
        <dbReference type="EnsemblMetazoa" id="GAUT038062-PA"/>
    </source>
</evidence>
<keyword evidence="2" id="KW-1185">Reference proteome</keyword>
<sequence length="110" mass="12969">MNKMSAYVNTNGLRYIFLPSRLGKLTLLSLHQLRHQPVKYRNRANHKLFRNFNAENDGPDQDVNLNVYHFLGQRQCFPLIFQYLASQSYHLMVINLFLGLLAPNVTRRTY</sequence>
<organism evidence="1 2">
    <name type="scientific">Glossina austeni</name>
    <name type="common">Savannah tsetse fly</name>
    <dbReference type="NCBI Taxonomy" id="7395"/>
    <lineage>
        <taxon>Eukaryota</taxon>
        <taxon>Metazoa</taxon>
        <taxon>Ecdysozoa</taxon>
        <taxon>Arthropoda</taxon>
        <taxon>Hexapoda</taxon>
        <taxon>Insecta</taxon>
        <taxon>Pterygota</taxon>
        <taxon>Neoptera</taxon>
        <taxon>Endopterygota</taxon>
        <taxon>Diptera</taxon>
        <taxon>Brachycera</taxon>
        <taxon>Muscomorpha</taxon>
        <taxon>Hippoboscoidea</taxon>
        <taxon>Glossinidae</taxon>
        <taxon>Glossina</taxon>
    </lineage>
</organism>
<protein>
    <submittedName>
        <fullName evidence="1">Uncharacterized protein</fullName>
    </submittedName>
</protein>
<dbReference type="EnsemblMetazoa" id="GAUT038062-RA">
    <property type="protein sequence ID" value="GAUT038062-PA"/>
    <property type="gene ID" value="GAUT038062"/>
</dbReference>
<evidence type="ECO:0000313" key="2">
    <source>
        <dbReference type="Proteomes" id="UP000078200"/>
    </source>
</evidence>
<reference evidence="1" key="1">
    <citation type="submission" date="2020-05" db="UniProtKB">
        <authorList>
            <consortium name="EnsemblMetazoa"/>
        </authorList>
    </citation>
    <scope>IDENTIFICATION</scope>
    <source>
        <strain evidence="1">TTRI</strain>
    </source>
</reference>
<name>A0A1A9VHZ7_GLOAU</name>
<dbReference type="Proteomes" id="UP000078200">
    <property type="component" value="Unassembled WGS sequence"/>
</dbReference>